<proteinExistence type="predicted"/>
<evidence type="ECO:0000313" key="3">
    <source>
        <dbReference type="Proteomes" id="UP001151760"/>
    </source>
</evidence>
<sequence>MTCNTVKKLTEPLDKPEREFQRLRRPALRQHQNKSLAIAERNLFDDDASYCNDNRTKIVAPLKALREHSLLNLAGLDQTGPSQWKLKWLLVQIFYDNISQKDRGKLDQFAHFHFSSLTEEEGWNRIKEYVQYQDDLWDNQSSSMNISSITENDDIPPWGNCQQKGEKESGPKWVTRSKFEDELSVFMLEKKSHTKGIGEILDQHHKEIHEQFSSILTTIGENKILESGAPNFAITTRSGASTRDPPFPNSPQPTTTDHTERIIGREGSESEEASTFQN</sequence>
<dbReference type="EMBL" id="BQNB010014536">
    <property type="protein sequence ID" value="GJT29355.1"/>
    <property type="molecule type" value="Genomic_DNA"/>
</dbReference>
<protein>
    <submittedName>
        <fullName evidence="2">Uncharacterized protein</fullName>
    </submittedName>
</protein>
<name>A0ABQ5CQH8_9ASTR</name>
<feature type="region of interest" description="Disordered" evidence="1">
    <location>
        <begin position="236"/>
        <end position="278"/>
    </location>
</feature>
<dbReference type="Proteomes" id="UP001151760">
    <property type="component" value="Unassembled WGS sequence"/>
</dbReference>
<evidence type="ECO:0000256" key="1">
    <source>
        <dbReference type="SAM" id="MobiDB-lite"/>
    </source>
</evidence>
<gene>
    <name evidence="2" type="ORF">Tco_0909630</name>
</gene>
<feature type="region of interest" description="Disordered" evidence="1">
    <location>
        <begin position="151"/>
        <end position="172"/>
    </location>
</feature>
<accession>A0ABQ5CQH8</accession>
<comment type="caution">
    <text evidence="2">The sequence shown here is derived from an EMBL/GenBank/DDBJ whole genome shotgun (WGS) entry which is preliminary data.</text>
</comment>
<reference evidence="2" key="2">
    <citation type="submission" date="2022-01" db="EMBL/GenBank/DDBJ databases">
        <authorList>
            <person name="Yamashiro T."/>
            <person name="Shiraishi A."/>
            <person name="Satake H."/>
            <person name="Nakayama K."/>
        </authorList>
    </citation>
    <scope>NUCLEOTIDE SEQUENCE</scope>
</reference>
<reference evidence="2" key="1">
    <citation type="journal article" date="2022" name="Int. J. Mol. Sci.">
        <title>Draft Genome of Tanacetum Coccineum: Genomic Comparison of Closely Related Tanacetum-Family Plants.</title>
        <authorList>
            <person name="Yamashiro T."/>
            <person name="Shiraishi A."/>
            <person name="Nakayama K."/>
            <person name="Satake H."/>
        </authorList>
    </citation>
    <scope>NUCLEOTIDE SEQUENCE</scope>
</reference>
<organism evidence="2 3">
    <name type="scientific">Tanacetum coccineum</name>
    <dbReference type="NCBI Taxonomy" id="301880"/>
    <lineage>
        <taxon>Eukaryota</taxon>
        <taxon>Viridiplantae</taxon>
        <taxon>Streptophyta</taxon>
        <taxon>Embryophyta</taxon>
        <taxon>Tracheophyta</taxon>
        <taxon>Spermatophyta</taxon>
        <taxon>Magnoliopsida</taxon>
        <taxon>eudicotyledons</taxon>
        <taxon>Gunneridae</taxon>
        <taxon>Pentapetalae</taxon>
        <taxon>asterids</taxon>
        <taxon>campanulids</taxon>
        <taxon>Asterales</taxon>
        <taxon>Asteraceae</taxon>
        <taxon>Asteroideae</taxon>
        <taxon>Anthemideae</taxon>
        <taxon>Anthemidinae</taxon>
        <taxon>Tanacetum</taxon>
    </lineage>
</organism>
<feature type="compositionally biased region" description="Basic and acidic residues" evidence="1">
    <location>
        <begin position="257"/>
        <end position="268"/>
    </location>
</feature>
<keyword evidence="3" id="KW-1185">Reference proteome</keyword>
<evidence type="ECO:0000313" key="2">
    <source>
        <dbReference type="EMBL" id="GJT29355.1"/>
    </source>
</evidence>